<dbReference type="EMBL" id="LKTP01000002">
    <property type="protein sequence ID" value="KRG30171.1"/>
    <property type="molecule type" value="Genomic_DNA"/>
</dbReference>
<dbReference type="AlphaFoldDB" id="A0A0Q9ZB66"/>
<evidence type="ECO:0008006" key="4">
    <source>
        <dbReference type="Google" id="ProtNLM"/>
    </source>
</evidence>
<protein>
    <recommendedName>
        <fullName evidence="4">Outer membrane protein beta-barrel domain-containing protein</fullName>
    </recommendedName>
</protein>
<dbReference type="Proteomes" id="UP000051643">
    <property type="component" value="Unassembled WGS sequence"/>
</dbReference>
<sequence length="164" mass="17339">MKRLVLIFCFTLLGIAASQAQSGLRVGANIGLPVGDIEEVSNFQLGADLAYMVGVADMLYVGPKVGYTRFFIEDIDSEFGDFEIDDPSFLPIAASGRVSLVRGFFFGADLGYAVGLNDGNDGGFYYKPQAGFNFGKIGLILSYTGISVDGGSFAAINAGIEFGL</sequence>
<comment type="caution">
    <text evidence="2">The sequence shown here is derived from an EMBL/GenBank/DDBJ whole genome shotgun (WGS) entry which is preliminary data.</text>
</comment>
<accession>A0A0Q9ZB66</accession>
<keyword evidence="1" id="KW-0732">Signal</keyword>
<proteinExistence type="predicted"/>
<evidence type="ECO:0000313" key="2">
    <source>
        <dbReference type="EMBL" id="KRG30171.1"/>
    </source>
</evidence>
<name>A0A0Q9ZB66_9FLAO</name>
<dbReference type="OrthoDB" id="1492374at2"/>
<gene>
    <name evidence="2" type="ORF">APR42_13360</name>
</gene>
<reference evidence="2" key="1">
    <citation type="submission" date="2015-10" db="EMBL/GenBank/DDBJ databases">
        <title>Draft genome sequence of Salegentibacter mishustinae KCTC 12263.</title>
        <authorList>
            <person name="Lin W."/>
            <person name="Zheng Q."/>
        </authorList>
    </citation>
    <scope>NUCLEOTIDE SEQUENCE [LARGE SCALE GENOMIC DNA]</scope>
    <source>
        <strain evidence="2">KCTC 12263</strain>
    </source>
</reference>
<keyword evidence="3" id="KW-1185">Reference proteome</keyword>
<dbReference type="STRING" id="270918.APR42_13360"/>
<feature type="chain" id="PRO_5006389321" description="Outer membrane protein beta-barrel domain-containing protein" evidence="1">
    <location>
        <begin position="21"/>
        <end position="164"/>
    </location>
</feature>
<evidence type="ECO:0000313" key="3">
    <source>
        <dbReference type="Proteomes" id="UP000051643"/>
    </source>
</evidence>
<evidence type="ECO:0000256" key="1">
    <source>
        <dbReference type="SAM" id="SignalP"/>
    </source>
</evidence>
<organism evidence="2 3">
    <name type="scientific">Salegentibacter mishustinae</name>
    <dbReference type="NCBI Taxonomy" id="270918"/>
    <lineage>
        <taxon>Bacteria</taxon>
        <taxon>Pseudomonadati</taxon>
        <taxon>Bacteroidota</taxon>
        <taxon>Flavobacteriia</taxon>
        <taxon>Flavobacteriales</taxon>
        <taxon>Flavobacteriaceae</taxon>
        <taxon>Salegentibacter</taxon>
    </lineage>
</organism>
<dbReference type="RefSeq" id="WP_057480778.1">
    <property type="nucleotide sequence ID" value="NZ_BMWR01000006.1"/>
</dbReference>
<feature type="signal peptide" evidence="1">
    <location>
        <begin position="1"/>
        <end position="20"/>
    </location>
</feature>